<dbReference type="Gene3D" id="3.40.50.720">
    <property type="entry name" value="NAD(P)-binding Rossmann-like Domain"/>
    <property type="match status" value="1"/>
</dbReference>
<dbReference type="SUPFAM" id="SSF55347">
    <property type="entry name" value="Glyceraldehyde-3-phosphate dehydrogenase-like, C-terminal domain"/>
    <property type="match status" value="1"/>
</dbReference>
<dbReference type="InterPro" id="IPR036291">
    <property type="entry name" value="NAD(P)-bd_dom_sf"/>
</dbReference>
<gene>
    <name evidence="3" type="ORF">ET33_04280</name>
</gene>
<dbReference type="Gene3D" id="3.30.360.10">
    <property type="entry name" value="Dihydrodipicolinate Reductase, domain 2"/>
    <property type="match status" value="1"/>
</dbReference>
<dbReference type="PANTHER" id="PTHR43377:SF1">
    <property type="entry name" value="BILIVERDIN REDUCTASE A"/>
    <property type="match status" value="1"/>
</dbReference>
<organism evidence="3 4">
    <name type="scientific">Paenibacillus tyrfis</name>
    <dbReference type="NCBI Taxonomy" id="1501230"/>
    <lineage>
        <taxon>Bacteria</taxon>
        <taxon>Bacillati</taxon>
        <taxon>Bacillota</taxon>
        <taxon>Bacilli</taxon>
        <taxon>Bacillales</taxon>
        <taxon>Paenibacillaceae</taxon>
        <taxon>Paenibacillus</taxon>
    </lineage>
</organism>
<evidence type="ECO:0000313" key="3">
    <source>
        <dbReference type="EMBL" id="KEQ25280.1"/>
    </source>
</evidence>
<protein>
    <submittedName>
        <fullName evidence="3">Uncharacterized protein</fullName>
    </submittedName>
</protein>
<sequence>MSNFKPLRVGLIGLGKMGQNHLRVLSMLKTVELIFVYDTLQDHMNSCAEKYNVKPSIDLMADLLLVDAVIIATPTSTHFDYIKIVSDHVKNIFVEKPLTDSTSTTEEIKKLVESKKINIQVGFIERYNPAVIELRKILKHSNRVLNVDFTRTNKLSNRIQDVDVIIDLMIHDIDLALFLNGDVENVFAYGTNEENMISFASAIIKHKTGVFSRITASRVTEKRIRQISATCEDMYIDCNLLKKEILINKQSVLQSYEYMSLASVEEAVNVPTQEALLSEMICFVNNCLHKKLDSITPGIHAALDSIKVAKQIQYLIKGEKYEMWN</sequence>
<feature type="domain" description="Gfo/Idh/MocA-like oxidoreductase N-terminal" evidence="1">
    <location>
        <begin position="7"/>
        <end position="123"/>
    </location>
</feature>
<evidence type="ECO:0000313" key="4">
    <source>
        <dbReference type="Proteomes" id="UP000028123"/>
    </source>
</evidence>
<dbReference type="GO" id="GO:0000166">
    <property type="term" value="F:nucleotide binding"/>
    <property type="evidence" value="ECO:0007669"/>
    <property type="project" value="InterPro"/>
</dbReference>
<dbReference type="InterPro" id="IPR055170">
    <property type="entry name" value="GFO_IDH_MocA-like_dom"/>
</dbReference>
<dbReference type="EMBL" id="JNVM01000011">
    <property type="protein sequence ID" value="KEQ25280.1"/>
    <property type="molecule type" value="Genomic_DNA"/>
</dbReference>
<dbReference type="eggNOG" id="COG0673">
    <property type="taxonomic scope" value="Bacteria"/>
</dbReference>
<accession>A0A081P3K7</accession>
<dbReference type="SUPFAM" id="SSF51735">
    <property type="entry name" value="NAD(P)-binding Rossmann-fold domains"/>
    <property type="match status" value="1"/>
</dbReference>
<dbReference type="Pfam" id="PF22725">
    <property type="entry name" value="GFO_IDH_MocA_C3"/>
    <property type="match status" value="1"/>
</dbReference>
<dbReference type="PANTHER" id="PTHR43377">
    <property type="entry name" value="BILIVERDIN REDUCTASE A"/>
    <property type="match status" value="1"/>
</dbReference>
<keyword evidence="4" id="KW-1185">Reference proteome</keyword>
<dbReference type="Pfam" id="PF01408">
    <property type="entry name" value="GFO_IDH_MocA"/>
    <property type="match status" value="1"/>
</dbReference>
<dbReference type="InterPro" id="IPR000683">
    <property type="entry name" value="Gfo/Idh/MocA-like_OxRdtase_N"/>
</dbReference>
<evidence type="ECO:0000259" key="1">
    <source>
        <dbReference type="Pfam" id="PF01408"/>
    </source>
</evidence>
<evidence type="ECO:0000259" key="2">
    <source>
        <dbReference type="Pfam" id="PF22725"/>
    </source>
</evidence>
<dbReference type="AlphaFoldDB" id="A0A081P3K7"/>
<proteinExistence type="predicted"/>
<dbReference type="Proteomes" id="UP000028123">
    <property type="component" value="Unassembled WGS sequence"/>
</dbReference>
<dbReference type="OrthoDB" id="9815825at2"/>
<feature type="domain" description="GFO/IDH/MocA-like oxidoreductase" evidence="2">
    <location>
        <begin position="162"/>
        <end position="223"/>
    </location>
</feature>
<dbReference type="InterPro" id="IPR051450">
    <property type="entry name" value="Gfo/Idh/MocA_Oxidoreductases"/>
</dbReference>
<name>A0A081P3K7_9BACL</name>
<reference evidence="3 4" key="1">
    <citation type="submission" date="2014-06" db="EMBL/GenBank/DDBJ databases">
        <title>Draft genome sequence of Paenibacillus sp. MSt1.</title>
        <authorList>
            <person name="Aw Y.K."/>
            <person name="Ong K.S."/>
            <person name="Gan H.M."/>
            <person name="Lee S.M."/>
        </authorList>
    </citation>
    <scope>NUCLEOTIDE SEQUENCE [LARGE SCALE GENOMIC DNA]</scope>
    <source>
        <strain evidence="3 4">MSt1</strain>
    </source>
</reference>
<comment type="caution">
    <text evidence="3">The sequence shown here is derived from an EMBL/GenBank/DDBJ whole genome shotgun (WGS) entry which is preliminary data.</text>
</comment>